<proteinExistence type="predicted"/>
<evidence type="ECO:0000313" key="5">
    <source>
        <dbReference type="Proteomes" id="UP001235939"/>
    </source>
</evidence>
<dbReference type="PRINTS" id="PR00480">
    <property type="entry name" value="ASTACIN"/>
</dbReference>
<feature type="binding site" evidence="1">
    <location>
        <position position="41"/>
    </location>
    <ligand>
        <name>Zn(2+)</name>
        <dbReference type="ChEBI" id="CHEBI:29105"/>
        <note>catalytic</note>
    </ligand>
</feature>
<dbReference type="Gene3D" id="3.40.390.10">
    <property type="entry name" value="Collagenase (Catalytic Domain)"/>
    <property type="match status" value="1"/>
</dbReference>
<sequence>MCRCRSSVGRDGGEQIMYLDSGCTHVGSILHELTHAVGFDHEHNRSDRDEHVRIITENIQPEHLDDFEKLDPANETLIGQFDPNSIMIYGHKAFAINEMDNTMETLDESIRLENPTYKTLSFIDIYKINTLYAGCR</sequence>
<keyword evidence="1 2" id="KW-0378">Hydrolase</keyword>
<dbReference type="SUPFAM" id="SSF55486">
    <property type="entry name" value="Metalloproteases ('zincins'), catalytic domain"/>
    <property type="match status" value="1"/>
</dbReference>
<keyword evidence="1 2" id="KW-0479">Metal-binding</keyword>
<feature type="domain" description="Peptidase M12A" evidence="3">
    <location>
        <begin position="1"/>
        <end position="136"/>
    </location>
</feature>
<keyword evidence="1 2" id="KW-0645">Protease</keyword>
<keyword evidence="5" id="KW-1185">Reference proteome</keyword>
<organism evidence="4 5">
    <name type="scientific">Cordylochernes scorpioides</name>
    <dbReference type="NCBI Taxonomy" id="51811"/>
    <lineage>
        <taxon>Eukaryota</taxon>
        <taxon>Metazoa</taxon>
        <taxon>Ecdysozoa</taxon>
        <taxon>Arthropoda</taxon>
        <taxon>Chelicerata</taxon>
        <taxon>Arachnida</taxon>
        <taxon>Pseudoscorpiones</taxon>
        <taxon>Cheliferoidea</taxon>
        <taxon>Chernetidae</taxon>
        <taxon>Cordylochernes</taxon>
    </lineage>
</organism>
<dbReference type="Pfam" id="PF01400">
    <property type="entry name" value="Astacin"/>
    <property type="match status" value="1"/>
</dbReference>
<keyword evidence="1 2" id="KW-0862">Zinc</keyword>
<gene>
    <name evidence="4" type="ORF">LAZ67_4000983</name>
</gene>
<reference evidence="4 5" key="1">
    <citation type="submission" date="2022-01" db="EMBL/GenBank/DDBJ databases">
        <title>A chromosomal length assembly of Cordylochernes scorpioides.</title>
        <authorList>
            <person name="Zeh D."/>
            <person name="Zeh J."/>
        </authorList>
    </citation>
    <scope>NUCLEOTIDE SEQUENCE [LARGE SCALE GENOMIC DNA]</scope>
    <source>
        <strain evidence="4">IN4F17</strain>
        <tissue evidence="4">Whole Body</tissue>
    </source>
</reference>
<protein>
    <recommendedName>
        <fullName evidence="2">Metalloendopeptidase</fullName>
        <ecNumber evidence="2">3.4.24.-</ecNumber>
    </recommendedName>
</protein>
<evidence type="ECO:0000259" key="3">
    <source>
        <dbReference type="PROSITE" id="PS51864"/>
    </source>
</evidence>
<evidence type="ECO:0000313" key="4">
    <source>
        <dbReference type="EMBL" id="UYV66250.1"/>
    </source>
</evidence>
<accession>A0ABY6KBX6</accession>
<feature type="binding site" evidence="1">
    <location>
        <position position="31"/>
    </location>
    <ligand>
        <name>Zn(2+)</name>
        <dbReference type="ChEBI" id="CHEBI:29105"/>
        <note>catalytic</note>
    </ligand>
</feature>
<dbReference type="InterPro" id="IPR001506">
    <property type="entry name" value="Peptidase_M12A"/>
</dbReference>
<feature type="active site" evidence="1">
    <location>
        <position position="32"/>
    </location>
</feature>
<dbReference type="PANTHER" id="PTHR10127:SF850">
    <property type="entry name" value="METALLOENDOPEPTIDASE"/>
    <property type="match status" value="1"/>
</dbReference>
<evidence type="ECO:0000256" key="1">
    <source>
        <dbReference type="PROSITE-ProRule" id="PRU01211"/>
    </source>
</evidence>
<name>A0ABY6KBX6_9ARAC</name>
<dbReference type="InterPro" id="IPR024079">
    <property type="entry name" value="MetalloPept_cat_dom_sf"/>
</dbReference>
<keyword evidence="1 2" id="KW-0482">Metalloprotease</keyword>
<comment type="caution">
    <text evidence="1">Lacks conserved residue(s) required for the propagation of feature annotation.</text>
</comment>
<comment type="cofactor">
    <cofactor evidence="1 2">
        <name>Zn(2+)</name>
        <dbReference type="ChEBI" id="CHEBI:29105"/>
    </cofactor>
    <text evidence="1 2">Binds 1 zinc ion per subunit.</text>
</comment>
<dbReference type="Proteomes" id="UP001235939">
    <property type="component" value="Chromosome 04"/>
</dbReference>
<dbReference type="EMBL" id="CP092866">
    <property type="protein sequence ID" value="UYV66250.1"/>
    <property type="molecule type" value="Genomic_DNA"/>
</dbReference>
<dbReference type="EC" id="3.4.24.-" evidence="2"/>
<dbReference type="PROSITE" id="PS51864">
    <property type="entry name" value="ASTACIN"/>
    <property type="match status" value="1"/>
</dbReference>
<feature type="binding site" evidence="1">
    <location>
        <position position="35"/>
    </location>
    <ligand>
        <name>Zn(2+)</name>
        <dbReference type="ChEBI" id="CHEBI:29105"/>
        <note>catalytic</note>
    </ligand>
</feature>
<dbReference type="PANTHER" id="PTHR10127">
    <property type="entry name" value="DISCOIDIN, CUB, EGF, LAMININ , AND ZINC METALLOPROTEASE DOMAIN CONTAINING"/>
    <property type="match status" value="1"/>
</dbReference>
<evidence type="ECO:0000256" key="2">
    <source>
        <dbReference type="RuleBase" id="RU361183"/>
    </source>
</evidence>